<name>A0AAV7NNK9_PLEWA</name>
<dbReference type="EMBL" id="JANPWB010000012">
    <property type="protein sequence ID" value="KAJ1117101.1"/>
    <property type="molecule type" value="Genomic_DNA"/>
</dbReference>
<keyword evidence="3" id="KW-1185">Reference proteome</keyword>
<dbReference type="Proteomes" id="UP001066276">
    <property type="component" value="Chromosome 8"/>
</dbReference>
<evidence type="ECO:0000256" key="1">
    <source>
        <dbReference type="SAM" id="MobiDB-lite"/>
    </source>
</evidence>
<evidence type="ECO:0000313" key="3">
    <source>
        <dbReference type="Proteomes" id="UP001066276"/>
    </source>
</evidence>
<feature type="region of interest" description="Disordered" evidence="1">
    <location>
        <begin position="1"/>
        <end position="24"/>
    </location>
</feature>
<organism evidence="2 3">
    <name type="scientific">Pleurodeles waltl</name>
    <name type="common">Iberian ribbed newt</name>
    <dbReference type="NCBI Taxonomy" id="8319"/>
    <lineage>
        <taxon>Eukaryota</taxon>
        <taxon>Metazoa</taxon>
        <taxon>Chordata</taxon>
        <taxon>Craniata</taxon>
        <taxon>Vertebrata</taxon>
        <taxon>Euteleostomi</taxon>
        <taxon>Amphibia</taxon>
        <taxon>Batrachia</taxon>
        <taxon>Caudata</taxon>
        <taxon>Salamandroidea</taxon>
        <taxon>Salamandridae</taxon>
        <taxon>Pleurodelinae</taxon>
        <taxon>Pleurodeles</taxon>
    </lineage>
</organism>
<sequence length="111" mass="12169">MQTNIEWPSSRRLEPAAPPGHELQEPGCSLARPLLLTGPGMICNSSYAPMAGGESRWGLPSLARFSSTHRRSQVSVFWFPVPSLLRSIEEVGIGLEHHFKAGGKKQYVAEV</sequence>
<accession>A0AAV7NNK9</accession>
<dbReference type="AlphaFoldDB" id="A0AAV7NNK9"/>
<reference evidence="2" key="1">
    <citation type="journal article" date="2022" name="bioRxiv">
        <title>Sequencing and chromosome-scale assembly of the giantPleurodeles waltlgenome.</title>
        <authorList>
            <person name="Brown T."/>
            <person name="Elewa A."/>
            <person name="Iarovenko S."/>
            <person name="Subramanian E."/>
            <person name="Araus A.J."/>
            <person name="Petzold A."/>
            <person name="Susuki M."/>
            <person name="Suzuki K.-i.T."/>
            <person name="Hayashi T."/>
            <person name="Toyoda A."/>
            <person name="Oliveira C."/>
            <person name="Osipova E."/>
            <person name="Leigh N.D."/>
            <person name="Simon A."/>
            <person name="Yun M.H."/>
        </authorList>
    </citation>
    <scope>NUCLEOTIDE SEQUENCE</scope>
    <source>
        <strain evidence="2">20211129_DDA</strain>
        <tissue evidence="2">Liver</tissue>
    </source>
</reference>
<protein>
    <submittedName>
        <fullName evidence="2">Uncharacterized protein</fullName>
    </submittedName>
</protein>
<proteinExistence type="predicted"/>
<gene>
    <name evidence="2" type="ORF">NDU88_005301</name>
</gene>
<comment type="caution">
    <text evidence="2">The sequence shown here is derived from an EMBL/GenBank/DDBJ whole genome shotgun (WGS) entry which is preliminary data.</text>
</comment>
<evidence type="ECO:0000313" key="2">
    <source>
        <dbReference type="EMBL" id="KAJ1117101.1"/>
    </source>
</evidence>